<protein>
    <submittedName>
        <fullName evidence="1">Uncharacterized protein</fullName>
    </submittedName>
</protein>
<dbReference type="AlphaFoldDB" id="A0AAI9HV07"/>
<evidence type="ECO:0000313" key="1">
    <source>
        <dbReference type="EMBL" id="EMO9458149.1"/>
    </source>
</evidence>
<comment type="caution">
    <text evidence="1">The sequence shown here is derived from an EMBL/GenBank/DDBJ whole genome shotgun (WGS) entry which is preliminary data.</text>
</comment>
<accession>A0AAI9HV07</accession>
<reference evidence="1" key="1">
    <citation type="submission" date="2024-02" db="EMBL/GenBank/DDBJ databases">
        <authorList>
            <consortium name="Clinical and Environmental Microbiology Branch: Whole genome sequencing antimicrobial resistance pathogens in the healthcare setting"/>
        </authorList>
    </citation>
    <scope>NUCLEOTIDE SEQUENCE</scope>
    <source>
        <strain evidence="1">2023KU-00017</strain>
    </source>
</reference>
<proteinExistence type="predicted"/>
<sequence>MTEREQFAKDNAMSMDFVDWFFDHKKDGCGNVWFMMAAAMWEGWKGLASQEPKPLQVTDGMALDFHHALTDGSIGNDELEEIKVGLRAALCNVTELPVTALPDIATLRVAFERSEQESDNGTALKKSGLGYADKSVQSRWEQWLSCRAAMLPLSGTASGAPAAQDNSKQLCPDAWEQLTDLIDSPVAPTDALKQLMSRPRHTS</sequence>
<gene>
    <name evidence="1" type="ORF">PN925_003558</name>
</gene>
<organism evidence="1">
    <name type="scientific">Morganella morganii</name>
    <name type="common">Proteus morganii</name>
    <dbReference type="NCBI Taxonomy" id="582"/>
    <lineage>
        <taxon>Bacteria</taxon>
        <taxon>Pseudomonadati</taxon>
        <taxon>Pseudomonadota</taxon>
        <taxon>Gammaproteobacteria</taxon>
        <taxon>Enterobacterales</taxon>
        <taxon>Morganellaceae</taxon>
        <taxon>Morganella</taxon>
    </lineage>
</organism>
<name>A0AAI9HV07_MORMO</name>
<dbReference type="EMBL" id="ABKJEP030000072">
    <property type="protein sequence ID" value="EMO9458149.1"/>
    <property type="molecule type" value="Genomic_DNA"/>
</dbReference>